<comment type="caution">
    <text evidence="1">The sequence shown here is derived from an EMBL/GenBank/DDBJ whole genome shotgun (WGS) entry which is preliminary data.</text>
</comment>
<reference evidence="1" key="1">
    <citation type="submission" date="2021-01" db="EMBL/GenBank/DDBJ databases">
        <authorList>
            <person name="Sun Q."/>
        </authorList>
    </citation>
    <scope>NUCLEOTIDE SEQUENCE</scope>
    <source>
        <strain evidence="1">YIM B02566</strain>
    </source>
</reference>
<dbReference type="Proteomes" id="UP000616151">
    <property type="component" value="Unassembled WGS sequence"/>
</dbReference>
<evidence type="ECO:0000313" key="2">
    <source>
        <dbReference type="Proteomes" id="UP000616151"/>
    </source>
</evidence>
<gene>
    <name evidence="1" type="primary">radA</name>
    <name evidence="1" type="ORF">JHL16_06340</name>
</gene>
<keyword evidence="2" id="KW-1185">Reference proteome</keyword>
<sequence length="463" mass="48112">MAKSLSQFVCQSCGAVSSKWAGRCDNCGEWNTIIEESAPTPLSGAKGASLPKGRPSRLVGLKGESAAPARIETGIAELDRVAGGGFVPGSGVLIGGDPGIGKSTLLLQAMAALANRGRRVIYVSGEEAIAQVRLRAERLGIAETSVLLAAETNAADIVATLSEDEPPAIAVIDSIQTVWSPNIDAAPGTVSQLKAGSEALIRFAKQKGTTILLVGHVTKDGQIAGPKVIEHMVDTVLYFEGDRGHQYRILRAVKNRFGPTDEIGVFEMSDGGLKEVANPSRLFMGSGEHPTPGSAVFAGVEGTRPLLIEVQALVSPSPFGNPRRTVVGWDANRLAMVLAVLEARAGVTIGNHDVYLNVAGGLKVKETAADLAVAAALLSSLTGTIVPHGTTIFGEIALSGAIRPVSLAEARVKEAQKLGLKEAVTAARPELSCPKGFRIKPLETIADLVAWAAAQPKGLARIA</sequence>
<proteinExistence type="predicted"/>
<accession>A0ACC5R033</accession>
<name>A0ACC5R033_9HYPH</name>
<protein>
    <submittedName>
        <fullName evidence="1">DNA repair protein RadA</fullName>
    </submittedName>
</protein>
<dbReference type="EMBL" id="JAENHL010000006">
    <property type="protein sequence ID" value="MBK1865965.1"/>
    <property type="molecule type" value="Genomic_DNA"/>
</dbReference>
<evidence type="ECO:0000313" key="1">
    <source>
        <dbReference type="EMBL" id="MBK1865965.1"/>
    </source>
</evidence>
<organism evidence="1 2">
    <name type="scientific">Taklimakanibacter albus</name>
    <dbReference type="NCBI Taxonomy" id="2800327"/>
    <lineage>
        <taxon>Bacteria</taxon>
        <taxon>Pseudomonadati</taxon>
        <taxon>Pseudomonadota</taxon>
        <taxon>Alphaproteobacteria</taxon>
        <taxon>Hyphomicrobiales</taxon>
        <taxon>Aestuariivirgaceae</taxon>
        <taxon>Taklimakanibacter</taxon>
    </lineage>
</organism>